<evidence type="ECO:0000313" key="4">
    <source>
        <dbReference type="Proteomes" id="UP000568380"/>
    </source>
</evidence>
<dbReference type="EMBL" id="JACHIN010000005">
    <property type="protein sequence ID" value="MBB5078797.1"/>
    <property type="molecule type" value="Genomic_DNA"/>
</dbReference>
<dbReference type="Proteomes" id="UP000568380">
    <property type="component" value="Unassembled WGS sequence"/>
</dbReference>
<reference evidence="3 4" key="1">
    <citation type="submission" date="2020-08" db="EMBL/GenBank/DDBJ databases">
        <title>Genomic Encyclopedia of Type Strains, Phase IV (KMG-IV): sequencing the most valuable type-strain genomes for metagenomic binning, comparative biology and taxonomic classification.</title>
        <authorList>
            <person name="Goeker M."/>
        </authorList>
    </citation>
    <scope>NUCLEOTIDE SEQUENCE [LARGE SCALE GENOMIC DNA]</scope>
    <source>
        <strain evidence="3 4">DSM 45385</strain>
    </source>
</reference>
<accession>A0A7W8A3D6</accession>
<feature type="transmembrane region" description="Helical" evidence="1">
    <location>
        <begin position="185"/>
        <end position="207"/>
    </location>
</feature>
<proteinExistence type="predicted"/>
<feature type="transmembrane region" description="Helical" evidence="1">
    <location>
        <begin position="44"/>
        <end position="67"/>
    </location>
</feature>
<name>A0A7W8A3D6_9ACTN</name>
<gene>
    <name evidence="3" type="ORF">HNR40_004283</name>
</gene>
<organism evidence="3 4">
    <name type="scientific">Nonomuraea endophytica</name>
    <dbReference type="NCBI Taxonomy" id="714136"/>
    <lineage>
        <taxon>Bacteria</taxon>
        <taxon>Bacillati</taxon>
        <taxon>Actinomycetota</taxon>
        <taxon>Actinomycetes</taxon>
        <taxon>Streptosporangiales</taxon>
        <taxon>Streptosporangiaceae</taxon>
        <taxon>Nonomuraea</taxon>
    </lineage>
</organism>
<feature type="transmembrane region" description="Helical" evidence="1">
    <location>
        <begin position="266"/>
        <end position="284"/>
    </location>
</feature>
<protein>
    <submittedName>
        <fullName evidence="3">Membrane protease YdiL (CAAX protease family)</fullName>
    </submittedName>
</protein>
<sequence>MADPRDTKITARSSSEILAPARIEVIMTASPTRPRSARSTVNDVTWFFTIAVLLCFALSVPMVFRLVPTDFNNLITPIMQQTPLVAAIIMWLARRPGTFRETFATSWRGTPKWAGIGIGLIAAIAAIQTAIALATGIWPLNPLDQILMASIWVVPVFVMQSVFAIGEEFGWRGWLATRAASWGFWRLALVSGLVWIVWHLPVLAVIGDRPVWDIVIYYAGMLPWAPLLLALRWQSGSVWPAVLTHGAINSVRVYLLQSVPNATDHLLIEVIGWVLTLAAAVWLMRPSRARPLPHGTAGRTG</sequence>
<evidence type="ECO:0000259" key="2">
    <source>
        <dbReference type="Pfam" id="PF02517"/>
    </source>
</evidence>
<dbReference type="Pfam" id="PF02517">
    <property type="entry name" value="Rce1-like"/>
    <property type="match status" value="1"/>
</dbReference>
<dbReference type="PANTHER" id="PTHR35797:SF1">
    <property type="entry name" value="PROTEASE"/>
    <property type="match status" value="1"/>
</dbReference>
<feature type="transmembrane region" description="Helical" evidence="1">
    <location>
        <begin position="113"/>
        <end position="134"/>
    </location>
</feature>
<keyword evidence="4" id="KW-1185">Reference proteome</keyword>
<dbReference type="InterPro" id="IPR042150">
    <property type="entry name" value="MmRce1-like"/>
</dbReference>
<dbReference type="GO" id="GO:0080120">
    <property type="term" value="P:CAAX-box protein maturation"/>
    <property type="evidence" value="ECO:0007669"/>
    <property type="project" value="UniProtKB-ARBA"/>
</dbReference>
<dbReference type="InterPro" id="IPR003675">
    <property type="entry name" value="Rce1/LyrA-like_dom"/>
</dbReference>
<dbReference type="PANTHER" id="PTHR35797">
    <property type="entry name" value="PROTEASE-RELATED"/>
    <property type="match status" value="1"/>
</dbReference>
<keyword evidence="3" id="KW-0378">Hydrolase</keyword>
<evidence type="ECO:0000313" key="3">
    <source>
        <dbReference type="EMBL" id="MBB5078797.1"/>
    </source>
</evidence>
<evidence type="ECO:0000256" key="1">
    <source>
        <dbReference type="SAM" id="Phobius"/>
    </source>
</evidence>
<keyword evidence="1" id="KW-0812">Transmembrane</keyword>
<dbReference type="RefSeq" id="WP_184963822.1">
    <property type="nucleotide sequence ID" value="NZ_JACHIN010000005.1"/>
</dbReference>
<dbReference type="GO" id="GO:0004175">
    <property type="term" value="F:endopeptidase activity"/>
    <property type="evidence" value="ECO:0007669"/>
    <property type="project" value="UniProtKB-ARBA"/>
</dbReference>
<feature type="transmembrane region" description="Helical" evidence="1">
    <location>
        <begin position="146"/>
        <end position="165"/>
    </location>
</feature>
<feature type="transmembrane region" description="Helical" evidence="1">
    <location>
        <begin position="214"/>
        <end position="233"/>
    </location>
</feature>
<dbReference type="GO" id="GO:0006508">
    <property type="term" value="P:proteolysis"/>
    <property type="evidence" value="ECO:0007669"/>
    <property type="project" value="UniProtKB-KW"/>
</dbReference>
<comment type="caution">
    <text evidence="3">The sequence shown here is derived from an EMBL/GenBank/DDBJ whole genome shotgun (WGS) entry which is preliminary data.</text>
</comment>
<feature type="domain" description="CAAX prenyl protease 2/Lysostaphin resistance protein A-like" evidence="2">
    <location>
        <begin position="153"/>
        <end position="250"/>
    </location>
</feature>
<feature type="transmembrane region" description="Helical" evidence="1">
    <location>
        <begin position="74"/>
        <end position="93"/>
    </location>
</feature>
<keyword evidence="1" id="KW-1133">Transmembrane helix</keyword>
<keyword evidence="1" id="KW-0472">Membrane</keyword>
<keyword evidence="3" id="KW-0645">Protease</keyword>
<dbReference type="AlphaFoldDB" id="A0A7W8A3D6"/>